<evidence type="ECO:0000313" key="3">
    <source>
        <dbReference type="Proteomes" id="UP001153328"/>
    </source>
</evidence>
<protein>
    <submittedName>
        <fullName evidence="2">Adenylate cyclase</fullName>
        <ecNumber evidence="2">4.6.1.1</ecNumber>
    </submittedName>
</protein>
<evidence type="ECO:0000313" key="2">
    <source>
        <dbReference type="EMBL" id="CAG7655573.1"/>
    </source>
</evidence>
<sequence>MAVHRAPRPRRRPLPAGLAPQDPLTSTPPAPPLRQAPPGPGRGPALRPGGRRLPAAFTAGRGGVYGRTPWNTVTSAAAA</sequence>
<feature type="compositionally biased region" description="Low complexity" evidence="1">
    <location>
        <begin position="43"/>
        <end position="56"/>
    </location>
</feature>
<comment type="caution">
    <text evidence="2">The sequence shown here is derived from an EMBL/GenBank/DDBJ whole genome shotgun (WGS) entry which is preliminary data.</text>
</comment>
<dbReference type="AlphaFoldDB" id="A0A9W4MJR6"/>
<dbReference type="GO" id="GO:0004016">
    <property type="term" value="F:adenylate cyclase activity"/>
    <property type="evidence" value="ECO:0007669"/>
    <property type="project" value="UniProtKB-EC"/>
</dbReference>
<accession>A0A9W4MJR6</accession>
<keyword evidence="3" id="KW-1185">Reference proteome</keyword>
<evidence type="ECO:0000256" key="1">
    <source>
        <dbReference type="SAM" id="MobiDB-lite"/>
    </source>
</evidence>
<organism evidence="2 3">
    <name type="scientific">Actinacidiphila bryophytorum</name>
    <dbReference type="NCBI Taxonomy" id="1436133"/>
    <lineage>
        <taxon>Bacteria</taxon>
        <taxon>Bacillati</taxon>
        <taxon>Actinomycetota</taxon>
        <taxon>Actinomycetes</taxon>
        <taxon>Kitasatosporales</taxon>
        <taxon>Streptomycetaceae</taxon>
        <taxon>Actinacidiphila</taxon>
    </lineage>
</organism>
<reference evidence="2" key="1">
    <citation type="submission" date="2021-06" db="EMBL/GenBank/DDBJ databases">
        <authorList>
            <person name="Arsene-Ploetze F."/>
        </authorList>
    </citation>
    <scope>NUCLEOTIDE SEQUENCE</scope>
    <source>
        <strain evidence="2">SBRY1</strain>
    </source>
</reference>
<keyword evidence="2" id="KW-0456">Lyase</keyword>
<feature type="compositionally biased region" description="Polar residues" evidence="1">
    <location>
        <begin position="69"/>
        <end position="79"/>
    </location>
</feature>
<gene>
    <name evidence="2" type="ORF">SBRY_70171</name>
</gene>
<name>A0A9W4MJR6_9ACTN</name>
<dbReference type="Proteomes" id="UP001153328">
    <property type="component" value="Unassembled WGS sequence"/>
</dbReference>
<dbReference type="EC" id="4.6.1.1" evidence="2"/>
<dbReference type="EMBL" id="CAJVAX010000021">
    <property type="protein sequence ID" value="CAG7655573.1"/>
    <property type="molecule type" value="Genomic_DNA"/>
</dbReference>
<feature type="compositionally biased region" description="Pro residues" evidence="1">
    <location>
        <begin position="26"/>
        <end position="41"/>
    </location>
</feature>
<feature type="region of interest" description="Disordered" evidence="1">
    <location>
        <begin position="1"/>
        <end position="79"/>
    </location>
</feature>
<feature type="compositionally biased region" description="Basic residues" evidence="1">
    <location>
        <begin position="1"/>
        <end position="13"/>
    </location>
</feature>
<proteinExistence type="predicted"/>